<dbReference type="RefSeq" id="WP_102727918.1">
    <property type="nucleotide sequence ID" value="NZ_CP072027.1"/>
</dbReference>
<evidence type="ECO:0000313" key="2">
    <source>
        <dbReference type="Proteomes" id="UP001202031"/>
    </source>
</evidence>
<protein>
    <submittedName>
        <fullName evidence="1">Uncharacterized protein</fullName>
    </submittedName>
</protein>
<proteinExistence type="predicted"/>
<name>A0ABT0R9Y5_9BACT</name>
<comment type="caution">
    <text evidence="1">The sequence shown here is derived from an EMBL/GenBank/DDBJ whole genome shotgun (WGS) entry which is preliminary data.</text>
</comment>
<dbReference type="GeneID" id="84024312"/>
<sequence>MIENKPDNKENKINSENTESVLAELQVRYLESMREFWYECPLALKEIHQLLPDILKTSEQAGICQPVVLAGFISDINQYYYNQKMTQLSKKAYKLHKRKNRMLKERLEFNKLALSRGEIPDHIFQQVQECQKLEKQEASL</sequence>
<dbReference type="Proteomes" id="UP001202031">
    <property type="component" value="Unassembled WGS sequence"/>
</dbReference>
<gene>
    <name evidence="1" type="ORF">M8N44_10570</name>
</gene>
<evidence type="ECO:0000313" key="1">
    <source>
        <dbReference type="EMBL" id="MCL6657751.1"/>
    </source>
</evidence>
<keyword evidence="2" id="KW-1185">Reference proteome</keyword>
<organism evidence="1 2">
    <name type="scientific">Akkermansia massiliensis</name>
    <dbReference type="NCBI Taxonomy" id="2927224"/>
    <lineage>
        <taxon>Bacteria</taxon>
        <taxon>Pseudomonadati</taxon>
        <taxon>Verrucomicrobiota</taxon>
        <taxon>Verrucomicrobiia</taxon>
        <taxon>Verrucomicrobiales</taxon>
        <taxon>Akkermansiaceae</taxon>
        <taxon>Akkermansia</taxon>
    </lineage>
</organism>
<accession>A0ABT0R9Y5</accession>
<dbReference type="EMBL" id="JAMGSI010000002">
    <property type="protein sequence ID" value="MCL6657751.1"/>
    <property type="molecule type" value="Genomic_DNA"/>
</dbReference>
<reference evidence="1 2" key="1">
    <citation type="submission" date="2022-03" db="EMBL/GenBank/DDBJ databases">
        <title>Taxonomic description of new species and reclassification of some bacterial strains.</title>
        <authorList>
            <person name="Ndongo S."/>
        </authorList>
    </citation>
    <scope>NUCLEOTIDE SEQUENCE [LARGE SCALE GENOMIC DNA]</scope>
    <source>
        <strain evidence="1 2">Marseille-P6666</strain>
    </source>
</reference>